<feature type="transmembrane region" description="Helical" evidence="2">
    <location>
        <begin position="52"/>
        <end position="72"/>
    </location>
</feature>
<organism evidence="3 4">
    <name type="scientific">Ursus americanus</name>
    <name type="common">American black bear</name>
    <name type="synonym">Euarctos americanus</name>
    <dbReference type="NCBI Taxonomy" id="9643"/>
    <lineage>
        <taxon>Eukaryota</taxon>
        <taxon>Metazoa</taxon>
        <taxon>Chordata</taxon>
        <taxon>Craniata</taxon>
        <taxon>Vertebrata</taxon>
        <taxon>Euteleostomi</taxon>
        <taxon>Mammalia</taxon>
        <taxon>Eutheria</taxon>
        <taxon>Laurasiatheria</taxon>
        <taxon>Carnivora</taxon>
        <taxon>Caniformia</taxon>
        <taxon>Ursidae</taxon>
        <taxon>Ursus</taxon>
    </lineage>
</organism>
<evidence type="ECO:0000313" key="4">
    <source>
        <dbReference type="Proteomes" id="UP000291022"/>
    </source>
</evidence>
<dbReference type="Proteomes" id="UP000291022">
    <property type="component" value="Unassembled WGS sequence"/>
</dbReference>
<evidence type="ECO:0000313" key="3">
    <source>
        <dbReference type="Ensembl" id="ENSUAMP00000023576.1"/>
    </source>
</evidence>
<keyword evidence="2" id="KW-0812">Transmembrane</keyword>
<dbReference type="Ensembl" id="ENSUAMT00000026332.1">
    <property type="protein sequence ID" value="ENSUAMP00000023576.1"/>
    <property type="gene ID" value="ENSUAMG00000018469.1"/>
</dbReference>
<feature type="region of interest" description="Disordered" evidence="1">
    <location>
        <begin position="81"/>
        <end position="100"/>
    </location>
</feature>
<dbReference type="OMA" id="FVEVQPK"/>
<reference evidence="4" key="1">
    <citation type="submission" date="2016-06" db="EMBL/GenBank/DDBJ databases">
        <title>De novo assembly and RNA-Seq shows season-dependent expression and editing in black bear kidneys.</title>
        <authorList>
            <person name="Korstanje R."/>
            <person name="Srivastava A."/>
            <person name="Sarsani V.K."/>
            <person name="Sheehan S.M."/>
            <person name="Seger R.L."/>
            <person name="Barter M.E."/>
            <person name="Lindqvist C."/>
            <person name="Brody L.C."/>
            <person name="Mullikin J.C."/>
        </authorList>
    </citation>
    <scope>NUCLEOTIDE SEQUENCE [LARGE SCALE GENOMIC DNA]</scope>
</reference>
<accession>A0A452RVS6</accession>
<keyword evidence="2" id="KW-0472">Membrane</keyword>
<reference evidence="3" key="2">
    <citation type="submission" date="2025-08" db="UniProtKB">
        <authorList>
            <consortium name="Ensembl"/>
        </authorList>
    </citation>
    <scope>IDENTIFICATION</scope>
</reference>
<dbReference type="GeneTree" id="ENSGT00950000185991"/>
<evidence type="ECO:0000256" key="1">
    <source>
        <dbReference type="SAM" id="MobiDB-lite"/>
    </source>
</evidence>
<evidence type="ECO:0000256" key="2">
    <source>
        <dbReference type="SAM" id="Phobius"/>
    </source>
</evidence>
<reference evidence="3" key="3">
    <citation type="submission" date="2025-09" db="UniProtKB">
        <authorList>
            <consortium name="Ensembl"/>
        </authorList>
    </citation>
    <scope>IDENTIFICATION</scope>
</reference>
<keyword evidence="2" id="KW-1133">Transmembrane helix</keyword>
<sequence length="100" mass="12173">IPLLAFIDNQYKICPSVDDLHFFFVEVQPKRSFLFSDRYLKANKLQTQTKRVLGFLFFSFFFFFFKDFIYLFGRDRDSQREREHKQGEWERKKQAHSGGT</sequence>
<protein>
    <submittedName>
        <fullName evidence="3">Uncharacterized protein</fullName>
    </submittedName>
</protein>
<keyword evidence="4" id="KW-1185">Reference proteome</keyword>
<proteinExistence type="predicted"/>
<feature type="compositionally biased region" description="Basic and acidic residues" evidence="1">
    <location>
        <begin position="81"/>
        <end position="92"/>
    </location>
</feature>
<name>A0A452RVS6_URSAM</name>
<dbReference type="AlphaFoldDB" id="A0A452RVS6"/>